<proteinExistence type="predicted"/>
<protein>
    <submittedName>
        <fullName evidence="1">Uncharacterized protein</fullName>
    </submittedName>
</protein>
<dbReference type="EMBL" id="JBEHCU010006270">
    <property type="protein sequence ID" value="KAL1397509.1"/>
    <property type="molecule type" value="Genomic_DNA"/>
</dbReference>
<gene>
    <name evidence="1" type="ORF">pipiens_009707</name>
</gene>
<accession>A0ABD1DCV6</accession>
<evidence type="ECO:0000313" key="2">
    <source>
        <dbReference type="Proteomes" id="UP001562425"/>
    </source>
</evidence>
<dbReference type="Proteomes" id="UP001562425">
    <property type="component" value="Unassembled WGS sequence"/>
</dbReference>
<sequence>MSRIVCLNMQLLYIQDPIETISRQSITTMDYIRKPLNCFRSLMTNFLPSQKTSVSSKPIDLPETKLEKCSQAEPSNRHRGELTGPERITMELRIPDADMAKQIMHKTIQLLEETARTTSCEVERQQAEECVRLILRDNPTLQ</sequence>
<comment type="caution">
    <text evidence="1">The sequence shown here is derived from an EMBL/GenBank/DDBJ whole genome shotgun (WGS) entry which is preliminary data.</text>
</comment>
<evidence type="ECO:0000313" key="1">
    <source>
        <dbReference type="EMBL" id="KAL1397509.1"/>
    </source>
</evidence>
<organism evidence="1 2">
    <name type="scientific">Culex pipiens pipiens</name>
    <name type="common">Northern house mosquito</name>
    <dbReference type="NCBI Taxonomy" id="38569"/>
    <lineage>
        <taxon>Eukaryota</taxon>
        <taxon>Metazoa</taxon>
        <taxon>Ecdysozoa</taxon>
        <taxon>Arthropoda</taxon>
        <taxon>Hexapoda</taxon>
        <taxon>Insecta</taxon>
        <taxon>Pterygota</taxon>
        <taxon>Neoptera</taxon>
        <taxon>Endopterygota</taxon>
        <taxon>Diptera</taxon>
        <taxon>Nematocera</taxon>
        <taxon>Culicoidea</taxon>
        <taxon>Culicidae</taxon>
        <taxon>Culicinae</taxon>
        <taxon>Culicini</taxon>
        <taxon>Culex</taxon>
        <taxon>Culex</taxon>
    </lineage>
</organism>
<keyword evidence="2" id="KW-1185">Reference proteome</keyword>
<dbReference type="AlphaFoldDB" id="A0ABD1DCV6"/>
<reference evidence="1 2" key="1">
    <citation type="submission" date="2024-05" db="EMBL/GenBank/DDBJ databases">
        <title>Culex pipiens pipiens assembly and annotation.</title>
        <authorList>
            <person name="Alout H."/>
            <person name="Durand T."/>
        </authorList>
    </citation>
    <scope>NUCLEOTIDE SEQUENCE [LARGE SCALE GENOMIC DNA]</scope>
    <source>
        <strain evidence="1">HA-2024</strain>
        <tissue evidence="1">Whole body</tissue>
    </source>
</reference>
<name>A0ABD1DCV6_CULPP</name>